<dbReference type="InterPro" id="IPR004089">
    <property type="entry name" value="MCPsignal_dom"/>
</dbReference>
<comment type="subcellular location">
    <subcellularLocation>
        <location evidence="1">Membrane</location>
    </subcellularLocation>
</comment>
<evidence type="ECO:0000313" key="8">
    <source>
        <dbReference type="Proteomes" id="UP000246569"/>
    </source>
</evidence>
<dbReference type="EMBL" id="QGTJ01000014">
    <property type="protein sequence ID" value="PWV58752.1"/>
    <property type="molecule type" value="Genomic_DNA"/>
</dbReference>
<dbReference type="AlphaFoldDB" id="A0A317MQA0"/>
<evidence type="ECO:0000256" key="5">
    <source>
        <dbReference type="SAM" id="Coils"/>
    </source>
</evidence>
<comment type="similarity">
    <text evidence="3">Belongs to the methyl-accepting chemotaxis (MCP) protein family.</text>
</comment>
<dbReference type="PANTHER" id="PTHR32089">
    <property type="entry name" value="METHYL-ACCEPTING CHEMOTAXIS PROTEIN MCPB"/>
    <property type="match status" value="1"/>
</dbReference>
<dbReference type="Pfam" id="PF00015">
    <property type="entry name" value="MCPsignal"/>
    <property type="match status" value="1"/>
</dbReference>
<dbReference type="SMART" id="SM00283">
    <property type="entry name" value="MA"/>
    <property type="match status" value="1"/>
</dbReference>
<dbReference type="GO" id="GO:0007165">
    <property type="term" value="P:signal transduction"/>
    <property type="evidence" value="ECO:0007669"/>
    <property type="project" value="UniProtKB-KW"/>
</dbReference>
<evidence type="ECO:0000313" key="7">
    <source>
        <dbReference type="EMBL" id="PWV58752.1"/>
    </source>
</evidence>
<accession>A0A317MQA0</accession>
<feature type="coiled-coil region" evidence="5">
    <location>
        <begin position="8"/>
        <end position="49"/>
    </location>
</feature>
<gene>
    <name evidence="7" type="ORF">C7443_11478</name>
</gene>
<dbReference type="GO" id="GO:0004888">
    <property type="term" value="F:transmembrane signaling receptor activity"/>
    <property type="evidence" value="ECO:0007669"/>
    <property type="project" value="InterPro"/>
</dbReference>
<dbReference type="GO" id="GO:0006935">
    <property type="term" value="P:chemotaxis"/>
    <property type="evidence" value="ECO:0007669"/>
    <property type="project" value="InterPro"/>
</dbReference>
<evidence type="ECO:0000256" key="3">
    <source>
        <dbReference type="ARBA" id="ARBA00029447"/>
    </source>
</evidence>
<sequence>MSPSPESSSELQAALARCQAELERERDARQALQRQLDACSAERDALRRNPSSAALDEFFHSALPIWQRQLESVQTQGNGAINALVGRFGALVQRIEGSVGKERDGARRSNDIGATLREADQELGAVLAALDTARAGREAIISELSGLAGHTGELRRMTGEVDRIAAQTKLLALNATIEAVHAGEAGRGFAVVAGEVRRLANQSSDVARSMGAKAKEIGEALDGASRVADRETAHSASSQQQAVTTIHHVLERFEALLAQVSDKGAQVEATARAIRDDISAMLVELQFQDRVSQILSQVASELQRGQHLLAAPEQAGDAATLLQTMTLGYTTNEQWNAHRGDAADSGNSGGGDITFF</sequence>
<keyword evidence="2 4" id="KW-0807">Transducer</keyword>
<evidence type="ECO:0000256" key="4">
    <source>
        <dbReference type="PROSITE-ProRule" id="PRU00284"/>
    </source>
</evidence>
<proteinExistence type="inferred from homology"/>
<name>A0A317MQA0_9GAMM</name>
<dbReference type="InterPro" id="IPR004090">
    <property type="entry name" value="Chemotax_Me-accpt_rcpt"/>
</dbReference>
<organism evidence="7 8">
    <name type="scientific">Plasticicumulans acidivorans</name>
    <dbReference type="NCBI Taxonomy" id="886464"/>
    <lineage>
        <taxon>Bacteria</taxon>
        <taxon>Pseudomonadati</taxon>
        <taxon>Pseudomonadota</taxon>
        <taxon>Gammaproteobacteria</taxon>
        <taxon>Candidatus Competibacteraceae</taxon>
        <taxon>Plasticicumulans</taxon>
    </lineage>
</organism>
<protein>
    <submittedName>
        <fullName evidence="7">Methyl-accepting chemotaxis protein</fullName>
    </submittedName>
</protein>
<dbReference type="SUPFAM" id="SSF58104">
    <property type="entry name" value="Methyl-accepting chemotaxis protein (MCP) signaling domain"/>
    <property type="match status" value="1"/>
</dbReference>
<keyword evidence="5" id="KW-0175">Coiled coil</keyword>
<dbReference type="PROSITE" id="PS50111">
    <property type="entry name" value="CHEMOTAXIS_TRANSDUC_2"/>
    <property type="match status" value="1"/>
</dbReference>
<feature type="domain" description="Methyl-accepting transducer" evidence="6">
    <location>
        <begin position="90"/>
        <end position="303"/>
    </location>
</feature>
<comment type="caution">
    <text evidence="7">The sequence shown here is derived from an EMBL/GenBank/DDBJ whole genome shotgun (WGS) entry which is preliminary data.</text>
</comment>
<dbReference type="PRINTS" id="PR00260">
    <property type="entry name" value="CHEMTRNSDUCR"/>
</dbReference>
<dbReference type="PANTHER" id="PTHR32089:SF112">
    <property type="entry name" value="LYSOZYME-LIKE PROTEIN-RELATED"/>
    <property type="match status" value="1"/>
</dbReference>
<evidence type="ECO:0000259" key="6">
    <source>
        <dbReference type="PROSITE" id="PS50111"/>
    </source>
</evidence>
<evidence type="ECO:0000256" key="2">
    <source>
        <dbReference type="ARBA" id="ARBA00023224"/>
    </source>
</evidence>
<dbReference type="GO" id="GO:0016020">
    <property type="term" value="C:membrane"/>
    <property type="evidence" value="ECO:0007669"/>
    <property type="project" value="UniProtKB-SubCell"/>
</dbReference>
<reference evidence="7 8" key="1">
    <citation type="submission" date="2018-05" db="EMBL/GenBank/DDBJ databases">
        <title>Genomic Encyclopedia of Type Strains, Phase IV (KMG-IV): sequencing the most valuable type-strain genomes for metagenomic binning, comparative biology and taxonomic classification.</title>
        <authorList>
            <person name="Goeker M."/>
        </authorList>
    </citation>
    <scope>NUCLEOTIDE SEQUENCE [LARGE SCALE GENOMIC DNA]</scope>
    <source>
        <strain evidence="7 8">DSM 23606</strain>
    </source>
</reference>
<dbReference type="Proteomes" id="UP000246569">
    <property type="component" value="Unassembled WGS sequence"/>
</dbReference>
<dbReference type="Gene3D" id="1.10.287.950">
    <property type="entry name" value="Methyl-accepting chemotaxis protein"/>
    <property type="match status" value="1"/>
</dbReference>
<keyword evidence="8" id="KW-1185">Reference proteome</keyword>
<dbReference type="RefSeq" id="WP_246004718.1">
    <property type="nucleotide sequence ID" value="NZ_QGTJ01000014.1"/>
</dbReference>
<evidence type="ECO:0000256" key="1">
    <source>
        <dbReference type="ARBA" id="ARBA00004370"/>
    </source>
</evidence>